<evidence type="ECO:0000256" key="6">
    <source>
        <dbReference type="ARBA" id="ARBA00023136"/>
    </source>
</evidence>
<protein>
    <submittedName>
        <fullName evidence="9">1-acyl-sn-glycerol-3-phosphate acyltransferase</fullName>
    </submittedName>
</protein>
<dbReference type="RefSeq" id="WP_088566939.1">
    <property type="nucleotide sequence ID" value="NZ_CP168973.1"/>
</dbReference>
<dbReference type="PANTHER" id="PTHR23063">
    <property type="entry name" value="PHOSPHOLIPID ACYLTRANSFERASE"/>
    <property type="match status" value="1"/>
</dbReference>
<evidence type="ECO:0000256" key="3">
    <source>
        <dbReference type="ARBA" id="ARBA00022692"/>
    </source>
</evidence>
<reference evidence="9 10" key="1">
    <citation type="submission" date="2017-04" db="EMBL/GenBank/DDBJ databases">
        <title>Whole genome sequence of Bdellovibrio bacteriovorus strain SSB218315.</title>
        <authorList>
            <person name="Oyedara O."/>
            <person name="Rodriguez-Perez M.A."/>
        </authorList>
    </citation>
    <scope>NUCLEOTIDE SEQUENCE [LARGE SCALE GENOMIC DNA]</scope>
    <source>
        <strain evidence="9 10">SSB218315</strain>
    </source>
</reference>
<evidence type="ECO:0000259" key="8">
    <source>
        <dbReference type="SMART" id="SM00563"/>
    </source>
</evidence>
<comment type="subcellular location">
    <subcellularLocation>
        <location evidence="1">Membrane</location>
    </subcellularLocation>
</comment>
<dbReference type="InterPro" id="IPR002123">
    <property type="entry name" value="Plipid/glycerol_acylTrfase"/>
</dbReference>
<evidence type="ECO:0000256" key="2">
    <source>
        <dbReference type="ARBA" id="ARBA00022679"/>
    </source>
</evidence>
<dbReference type="Proteomes" id="UP000197003">
    <property type="component" value="Chromosome"/>
</dbReference>
<keyword evidence="4" id="KW-1133">Transmembrane helix</keyword>
<proteinExistence type="predicted"/>
<accession>A0A1Z3NDP0</accession>
<dbReference type="SMART" id="SM00563">
    <property type="entry name" value="PlsC"/>
    <property type="match status" value="1"/>
</dbReference>
<keyword evidence="2 9" id="KW-0808">Transferase</keyword>
<dbReference type="GO" id="GO:0016020">
    <property type="term" value="C:membrane"/>
    <property type="evidence" value="ECO:0007669"/>
    <property type="project" value="UniProtKB-SubCell"/>
</dbReference>
<evidence type="ECO:0000256" key="7">
    <source>
        <dbReference type="ARBA" id="ARBA00023315"/>
    </source>
</evidence>
<keyword evidence="5" id="KW-0443">Lipid metabolism</keyword>
<dbReference type="SUPFAM" id="SSF69593">
    <property type="entry name" value="Glycerol-3-phosphate (1)-acyltransferase"/>
    <property type="match status" value="1"/>
</dbReference>
<dbReference type="GO" id="GO:0016746">
    <property type="term" value="F:acyltransferase activity"/>
    <property type="evidence" value="ECO:0007669"/>
    <property type="project" value="UniProtKB-KW"/>
</dbReference>
<dbReference type="CDD" id="cd07989">
    <property type="entry name" value="LPLAT_AGPAT-like"/>
    <property type="match status" value="1"/>
</dbReference>
<evidence type="ECO:0000313" key="10">
    <source>
        <dbReference type="Proteomes" id="UP000197003"/>
    </source>
</evidence>
<dbReference type="Pfam" id="PF01553">
    <property type="entry name" value="Acyltransferase"/>
    <property type="match status" value="1"/>
</dbReference>
<keyword evidence="7 9" id="KW-0012">Acyltransferase</keyword>
<keyword evidence="6" id="KW-0472">Membrane</keyword>
<sequence length="254" mass="28654">MLWSYVCHLVVRDPQKRLQRFSKNTRFFSGLILKVFNLDLTVINKPADDQKCLIVSNHMGFVDILMLASCNPMLFVTSNEMRETPFLGLLTEMGGCIYVERRSRTKILDEMKSIVNALRAGFRVVLYPEATSTNGERVLPFKKTLMMAAAQAGVPIQPVVINFREVNGEEFSLKWRDHLCWYGDIPFATSMWKSAVLRSVKGEIEFLEPIYSTPEDDRGLIADKAHAAISAKFVPVKGLPAEPQPPAEMQADPT</sequence>
<keyword evidence="3" id="KW-0812">Transmembrane</keyword>
<dbReference type="OrthoDB" id="5290296at2"/>
<evidence type="ECO:0000256" key="1">
    <source>
        <dbReference type="ARBA" id="ARBA00004370"/>
    </source>
</evidence>
<evidence type="ECO:0000313" key="9">
    <source>
        <dbReference type="EMBL" id="ASD65572.1"/>
    </source>
</evidence>
<name>A0A1Z3NDP0_BDEBC</name>
<feature type="domain" description="Phospholipid/glycerol acyltransferase" evidence="8">
    <location>
        <begin position="52"/>
        <end position="164"/>
    </location>
</feature>
<evidence type="ECO:0000256" key="4">
    <source>
        <dbReference type="ARBA" id="ARBA00022989"/>
    </source>
</evidence>
<dbReference type="PANTHER" id="PTHR23063:SF52">
    <property type="entry name" value="LYSOPHOSPHATIDYLCHOLINE ACYLTRANSFERASE"/>
    <property type="match status" value="1"/>
</dbReference>
<gene>
    <name evidence="9" type="ORF">B9G79_16585</name>
</gene>
<evidence type="ECO:0000256" key="5">
    <source>
        <dbReference type="ARBA" id="ARBA00023098"/>
    </source>
</evidence>
<dbReference type="AlphaFoldDB" id="A0A1Z3NDP0"/>
<dbReference type="GO" id="GO:0006629">
    <property type="term" value="P:lipid metabolic process"/>
    <property type="evidence" value="ECO:0007669"/>
    <property type="project" value="UniProtKB-KW"/>
</dbReference>
<dbReference type="EMBL" id="CP020946">
    <property type="protein sequence ID" value="ASD65572.1"/>
    <property type="molecule type" value="Genomic_DNA"/>
</dbReference>
<organism evidence="9 10">
    <name type="scientific">Bdellovibrio bacteriovorus</name>
    <dbReference type="NCBI Taxonomy" id="959"/>
    <lineage>
        <taxon>Bacteria</taxon>
        <taxon>Pseudomonadati</taxon>
        <taxon>Bdellovibrionota</taxon>
        <taxon>Bdellovibrionia</taxon>
        <taxon>Bdellovibrionales</taxon>
        <taxon>Pseudobdellovibrionaceae</taxon>
        <taxon>Bdellovibrio</taxon>
    </lineage>
</organism>